<protein>
    <recommendedName>
        <fullName evidence="3">DUF2703 domain-containing protein</fullName>
    </recommendedName>
</protein>
<reference evidence="2" key="1">
    <citation type="submission" date="2016-01" db="EMBL/GenBank/DDBJ databases">
        <title>Draft genome sequence of Thermodesulfovibrio aggregans strain TGE-P1.</title>
        <authorList>
            <person name="Sekiguchi Y."/>
            <person name="Ohashi A."/>
            <person name="Matsuura N."/>
            <person name="Tourlousse M.D."/>
        </authorList>
    </citation>
    <scope>NUCLEOTIDE SEQUENCE [LARGE SCALE GENOMIC DNA]</scope>
    <source>
        <strain evidence="2">TGE-P1</strain>
    </source>
</reference>
<dbReference type="InterPro" id="IPR021219">
    <property type="entry name" value="DUF2703"/>
</dbReference>
<accession>A0A0U9IAE6</accession>
<evidence type="ECO:0000313" key="2">
    <source>
        <dbReference type="Proteomes" id="UP000054976"/>
    </source>
</evidence>
<comment type="caution">
    <text evidence="1">The sequence shown here is derived from an EMBL/GenBank/DDBJ whole genome shotgun (WGS) entry which is preliminary data.</text>
</comment>
<proteinExistence type="predicted"/>
<dbReference type="STRING" id="86166.TAGGR_260"/>
<evidence type="ECO:0008006" key="3">
    <source>
        <dbReference type="Google" id="ProtNLM"/>
    </source>
</evidence>
<dbReference type="AlphaFoldDB" id="A0A0U9IAE6"/>
<dbReference type="EMBL" id="BCNO01000002">
    <property type="protein sequence ID" value="GAQ95174.1"/>
    <property type="molecule type" value="Genomic_DNA"/>
</dbReference>
<gene>
    <name evidence="1" type="ORF">TAGGR_260</name>
</gene>
<sequence length="142" mass="16153">MMKNEKLIIKWQRLVENNTTCPRCSETEKEIEKAFKKLKEALKVLNIEVILKKYELNKSEFSKNPLSSNLILINDKPLEEWLGAEAGQSKCCSVCGDNDCRTVQFNGTIYESVPENLIIKACLLAASELISGERKVKVLNFK</sequence>
<organism evidence="1 2">
    <name type="scientific">Thermodesulfovibrio aggregans</name>
    <dbReference type="NCBI Taxonomy" id="86166"/>
    <lineage>
        <taxon>Bacteria</taxon>
        <taxon>Pseudomonadati</taxon>
        <taxon>Nitrospirota</taxon>
        <taxon>Thermodesulfovibrionia</taxon>
        <taxon>Thermodesulfovibrionales</taxon>
        <taxon>Thermodesulfovibrionaceae</taxon>
        <taxon>Thermodesulfovibrio</taxon>
    </lineage>
</organism>
<dbReference type="Proteomes" id="UP000054976">
    <property type="component" value="Unassembled WGS sequence"/>
</dbReference>
<name>A0A0U9IAE6_9BACT</name>
<dbReference type="Pfam" id="PF10865">
    <property type="entry name" value="DUF2703"/>
    <property type="match status" value="1"/>
</dbReference>
<evidence type="ECO:0000313" key="1">
    <source>
        <dbReference type="EMBL" id="GAQ95174.1"/>
    </source>
</evidence>
<dbReference type="RefSeq" id="WP_236698922.1">
    <property type="nucleotide sequence ID" value="NZ_BCNO01000002.1"/>
</dbReference>
<keyword evidence="2" id="KW-1185">Reference proteome</keyword>